<gene>
    <name evidence="5" type="ORF">JO379_005316</name>
</gene>
<proteinExistence type="predicted"/>
<evidence type="ECO:0000256" key="3">
    <source>
        <dbReference type="SAM" id="MobiDB-lite"/>
    </source>
</evidence>
<dbReference type="PANTHER" id="PTHR45527:SF1">
    <property type="entry name" value="FATTY ACID SYNTHASE"/>
    <property type="match status" value="1"/>
</dbReference>
<dbReference type="GeneID" id="91572175"/>
<dbReference type="InterPro" id="IPR020845">
    <property type="entry name" value="AMP-binding_CS"/>
</dbReference>
<evidence type="ECO:0000313" key="6">
    <source>
        <dbReference type="Proteomes" id="UP001519291"/>
    </source>
</evidence>
<dbReference type="Pfam" id="PF00501">
    <property type="entry name" value="AMP-binding"/>
    <property type="match status" value="1"/>
</dbReference>
<name>A0ABS4YAN2_9ACTN</name>
<dbReference type="SUPFAM" id="SSF47336">
    <property type="entry name" value="ACP-like"/>
    <property type="match status" value="1"/>
</dbReference>
<evidence type="ECO:0000256" key="1">
    <source>
        <dbReference type="ARBA" id="ARBA00022450"/>
    </source>
</evidence>
<dbReference type="Pfam" id="PF00550">
    <property type="entry name" value="PP-binding"/>
    <property type="match status" value="1"/>
</dbReference>
<dbReference type="PROSITE" id="PS50075">
    <property type="entry name" value="CARRIER"/>
    <property type="match status" value="1"/>
</dbReference>
<dbReference type="InterPro" id="IPR006162">
    <property type="entry name" value="Ppantetheine_attach_site"/>
</dbReference>
<dbReference type="PROSITE" id="PS00455">
    <property type="entry name" value="AMP_BINDING"/>
    <property type="match status" value="1"/>
</dbReference>
<dbReference type="InterPro" id="IPR000873">
    <property type="entry name" value="AMP-dep_synth/lig_dom"/>
</dbReference>
<dbReference type="SUPFAM" id="SSF56801">
    <property type="entry name" value="Acetyl-CoA synthetase-like"/>
    <property type="match status" value="1"/>
</dbReference>
<evidence type="ECO:0000259" key="4">
    <source>
        <dbReference type="PROSITE" id="PS50075"/>
    </source>
</evidence>
<feature type="domain" description="Carrier" evidence="4">
    <location>
        <begin position="863"/>
        <end position="937"/>
    </location>
</feature>
<dbReference type="InterPro" id="IPR009081">
    <property type="entry name" value="PP-bd_ACP"/>
</dbReference>
<keyword evidence="6" id="KW-1185">Reference proteome</keyword>
<dbReference type="Proteomes" id="UP001519291">
    <property type="component" value="Unassembled WGS sequence"/>
</dbReference>
<dbReference type="Gene3D" id="3.30.300.30">
    <property type="match status" value="1"/>
</dbReference>
<evidence type="ECO:0000256" key="2">
    <source>
        <dbReference type="ARBA" id="ARBA00022553"/>
    </source>
</evidence>
<comment type="caution">
    <text evidence="5">The sequence shown here is derived from an EMBL/GenBank/DDBJ whole genome shotgun (WGS) entry which is preliminary data.</text>
</comment>
<keyword evidence="1" id="KW-0596">Phosphopantetheine</keyword>
<dbReference type="NCBIfam" id="TIGR01733">
    <property type="entry name" value="AA-adenyl-dom"/>
    <property type="match status" value="1"/>
</dbReference>
<dbReference type="InterPro" id="IPR042099">
    <property type="entry name" value="ANL_N_sf"/>
</dbReference>
<dbReference type="Gene3D" id="3.40.50.12780">
    <property type="entry name" value="N-terminal domain of ligase-like"/>
    <property type="match status" value="1"/>
</dbReference>
<organism evidence="5 6">
    <name type="scientific">Streptomyces syringium</name>
    <dbReference type="NCBI Taxonomy" id="76729"/>
    <lineage>
        <taxon>Bacteria</taxon>
        <taxon>Bacillati</taxon>
        <taxon>Actinomycetota</taxon>
        <taxon>Actinomycetes</taxon>
        <taxon>Kitasatosporales</taxon>
        <taxon>Streptomycetaceae</taxon>
        <taxon>Streptomyces</taxon>
    </lineage>
</organism>
<protein>
    <submittedName>
        <fullName evidence="5">Amino acid adenylation domain-containing protein</fullName>
    </submittedName>
</protein>
<dbReference type="Gene3D" id="1.10.1200.10">
    <property type="entry name" value="ACP-like"/>
    <property type="match status" value="1"/>
</dbReference>
<dbReference type="InterPro" id="IPR045851">
    <property type="entry name" value="AMP-bd_C_sf"/>
</dbReference>
<dbReference type="InterPro" id="IPR036736">
    <property type="entry name" value="ACP-like_sf"/>
</dbReference>
<dbReference type="Pfam" id="PF13193">
    <property type="entry name" value="AMP-binding_C"/>
    <property type="match status" value="1"/>
</dbReference>
<dbReference type="InterPro" id="IPR010071">
    <property type="entry name" value="AA_adenyl_dom"/>
</dbReference>
<dbReference type="RefSeq" id="WP_209517315.1">
    <property type="nucleotide sequence ID" value="NZ_JAGIOH010000001.1"/>
</dbReference>
<sequence>MATAVRYRVAVPVGPGRLPAAQARSCHSLTVRARGPVAPATVAGVHLWHEPVPAASDTPLALARREAEAQRPLSPSGPPVRAVLLRYTDGQADLVLVARRAALGEEELRRLAAHLLEGTGPEPRVAARGAQPAYPAGARPEAEWGLGDPSRAGLAGTVTVELKEPEPSDATLLAAVGLVLARCSAGESTAVAVFDAASADTGPLVHSVTPDETLTAEAYVAEWAATDGAEATASGPVPAVGVVFGELHPGSDHRPFLAPALPLVLHWRHAADGTTDGVLAYDEGDVAPEIARGFAAHVAHVADQLTADQDRTLADIDLMSRSDALEIVASGATPAVGPDTSHRTIHGLFEDTARRQPDAVAVVDGDTTLSYAQLDERADRLARGLRVLGATPGDLIGVALDRTAELIVTLLGVLKAGCVYVPMDIRYPEERLRYTVGNAGTRIVIGSADTFPAIDDVRVAAPADLIALAARTSDELPPLTENGAAAAYVIYTSGSTGRPKGVAVPHRNVAALIAATHEDFALGGTDVWTFFHSSAFDFSVWEIWGCLLTGGRLVVVPYWVTRDTELFYELLVDQGVTVLNQTPSAFAQLIEADGRLRSPLALRLVVFGGEPLDVGMLTPWFARHSHTRVRLSNMFGITETTVHVTEQTVTPADVAVKGRSVGRAMPGWSVSVRDPRGRVLPPGAPGEIYVGGAGVAQGYLHQPELTSERFIEDPYGGGRVYRSGDRGRLRPDGRLDHLGRLDNQVKVRGHRIELDEIRNVLLSHPDVTGAAVVLRQETPGDTATARIDAYVALSGAGTATADLLAHASGVLPDYMMPATLTPVAAIPLTINGKVDTAALPEPTTTRETPAPATRPADAAQPPAAEDPLAADILALWSQVLGTDVGPGDNFFELGGNSLLVIRLLREMRDRGLPRVATQDFYRNSVAAQFISFVGGGKG</sequence>
<dbReference type="PROSITE" id="PS00012">
    <property type="entry name" value="PHOSPHOPANTETHEINE"/>
    <property type="match status" value="1"/>
</dbReference>
<reference evidence="5 6" key="1">
    <citation type="submission" date="2021-03" db="EMBL/GenBank/DDBJ databases">
        <title>Sequencing the genomes of 1000 actinobacteria strains.</title>
        <authorList>
            <person name="Klenk H.-P."/>
        </authorList>
    </citation>
    <scope>NUCLEOTIDE SEQUENCE [LARGE SCALE GENOMIC DNA]</scope>
    <source>
        <strain evidence="5 6">DSM 41480</strain>
    </source>
</reference>
<evidence type="ECO:0000313" key="5">
    <source>
        <dbReference type="EMBL" id="MBP2405847.1"/>
    </source>
</evidence>
<keyword evidence="2" id="KW-0597">Phosphoprotein</keyword>
<accession>A0ABS4YAN2</accession>
<dbReference type="PANTHER" id="PTHR45527">
    <property type="entry name" value="NONRIBOSOMAL PEPTIDE SYNTHETASE"/>
    <property type="match status" value="1"/>
</dbReference>
<dbReference type="CDD" id="cd17643">
    <property type="entry name" value="A_NRPS_Cytc1-like"/>
    <property type="match status" value="1"/>
</dbReference>
<feature type="region of interest" description="Disordered" evidence="3">
    <location>
        <begin position="837"/>
        <end position="863"/>
    </location>
</feature>
<dbReference type="EMBL" id="JAGIOH010000001">
    <property type="protein sequence ID" value="MBP2405847.1"/>
    <property type="molecule type" value="Genomic_DNA"/>
</dbReference>
<dbReference type="InterPro" id="IPR025110">
    <property type="entry name" value="AMP-bd_C"/>
</dbReference>